<proteinExistence type="inferred from homology"/>
<dbReference type="Proteomes" id="UP000605846">
    <property type="component" value="Unassembled WGS sequence"/>
</dbReference>
<dbReference type="Pfam" id="PF07324">
    <property type="entry name" value="DGCR6"/>
    <property type="match status" value="1"/>
</dbReference>
<name>A0A8H7ER38_9FUNG</name>
<dbReference type="AlphaFoldDB" id="A0A8H7ER38"/>
<protein>
    <submittedName>
        <fullName evidence="2">Protein dgcr6</fullName>
    </submittedName>
</protein>
<dbReference type="InterPro" id="IPR010849">
    <property type="entry name" value="Gonadal"/>
</dbReference>
<comment type="similarity">
    <text evidence="1">Belongs to the gonadal family.</text>
</comment>
<dbReference type="EMBL" id="JABAYA010000040">
    <property type="protein sequence ID" value="KAF7728270.1"/>
    <property type="molecule type" value="Genomic_DNA"/>
</dbReference>
<dbReference type="PANTHER" id="PTHR13054">
    <property type="entry name" value="DIGEORGE SYNDROME CRITICAL REGION 6 DGCR6 FAMILY MEMBER"/>
    <property type="match status" value="1"/>
</dbReference>
<sequence>MDINHLLSLLQEANQNRVEQTPVPAPIPAPPPVSIPSVLDLASIDQDVIQQVRQEYQAQHAKNSLDTLLDSLQTETNITPDVLMALGRMVKETDLLEVLRDMKSVQDLKEQELFEYRQEIQKKHAKRKDALYAKTLIGAGDPAEMAAFDKSSAAELKKVDASILIQLDRQVRNQQQRLMELKVPFFKVTNDPSEIKLQQKILSILQDMME</sequence>
<dbReference type="OrthoDB" id="21617at2759"/>
<evidence type="ECO:0000313" key="3">
    <source>
        <dbReference type="Proteomes" id="UP000605846"/>
    </source>
</evidence>
<accession>A0A8H7ER38</accession>
<evidence type="ECO:0000313" key="2">
    <source>
        <dbReference type="EMBL" id="KAF7728270.1"/>
    </source>
</evidence>
<keyword evidence="3" id="KW-1185">Reference proteome</keyword>
<dbReference type="PANTHER" id="PTHR13054:SF2">
    <property type="entry name" value="PROTEIN DGCR6"/>
    <property type="match status" value="1"/>
</dbReference>
<comment type="caution">
    <text evidence="2">The sequence shown here is derived from an EMBL/GenBank/DDBJ whole genome shotgun (WGS) entry which is preliminary data.</text>
</comment>
<gene>
    <name evidence="2" type="primary">DGCR6</name>
    <name evidence="2" type="ORF">EC973_006444</name>
</gene>
<reference evidence="2" key="1">
    <citation type="submission" date="2020-01" db="EMBL/GenBank/DDBJ databases">
        <title>Genome Sequencing of Three Apophysomyces-Like Fungal Strains Confirms a Novel Fungal Genus in the Mucoromycota with divergent Burkholderia-like Endosymbiotic Bacteria.</title>
        <authorList>
            <person name="Stajich J.E."/>
            <person name="Macias A.M."/>
            <person name="Carter-House D."/>
            <person name="Lovett B."/>
            <person name="Kasson L.R."/>
            <person name="Berry K."/>
            <person name="Grigoriev I."/>
            <person name="Chang Y."/>
            <person name="Spatafora J."/>
            <person name="Kasson M.T."/>
        </authorList>
    </citation>
    <scope>NUCLEOTIDE SEQUENCE</scope>
    <source>
        <strain evidence="2">NRRL A-21654</strain>
    </source>
</reference>
<organism evidence="2 3">
    <name type="scientific">Apophysomyces ossiformis</name>
    <dbReference type="NCBI Taxonomy" id="679940"/>
    <lineage>
        <taxon>Eukaryota</taxon>
        <taxon>Fungi</taxon>
        <taxon>Fungi incertae sedis</taxon>
        <taxon>Mucoromycota</taxon>
        <taxon>Mucoromycotina</taxon>
        <taxon>Mucoromycetes</taxon>
        <taxon>Mucorales</taxon>
        <taxon>Mucorineae</taxon>
        <taxon>Mucoraceae</taxon>
        <taxon>Apophysomyces</taxon>
    </lineage>
</organism>
<evidence type="ECO:0000256" key="1">
    <source>
        <dbReference type="ARBA" id="ARBA00005939"/>
    </source>
</evidence>